<name>A0A7W8HG98_9BURK</name>
<accession>A0A7W8HG98</accession>
<feature type="domain" description="S-adenosylmethionine synthetase N-terminal" evidence="8">
    <location>
        <begin position="14"/>
        <end position="88"/>
    </location>
</feature>
<evidence type="ECO:0000313" key="11">
    <source>
        <dbReference type="Proteomes" id="UP000532440"/>
    </source>
</evidence>
<dbReference type="InterPro" id="IPR022636">
    <property type="entry name" value="S-AdoMet_synthetase_sfam"/>
</dbReference>
<reference evidence="10 11" key="1">
    <citation type="submission" date="2020-08" db="EMBL/GenBank/DDBJ databases">
        <title>Genomic Encyclopedia of Type Strains, Phase IV (KMG-IV): sequencing the most valuable type-strain genomes for metagenomic binning, comparative biology and taxonomic classification.</title>
        <authorList>
            <person name="Goeker M."/>
        </authorList>
    </citation>
    <scope>NUCLEOTIDE SEQUENCE [LARGE SCALE GENOMIC DNA]</scope>
    <source>
        <strain evidence="10 11">DSM 29781</strain>
    </source>
</reference>
<keyword evidence="11" id="KW-1185">Reference proteome</keyword>
<keyword evidence="6" id="KW-0460">Magnesium</keyword>
<keyword evidence="4" id="KW-0547">Nucleotide-binding</keyword>
<evidence type="ECO:0000256" key="3">
    <source>
        <dbReference type="ARBA" id="ARBA00022723"/>
    </source>
</evidence>
<feature type="domain" description="S-adenosylmethionine synthetase C-terminal" evidence="9">
    <location>
        <begin position="245"/>
        <end position="310"/>
    </location>
</feature>
<evidence type="ECO:0000256" key="6">
    <source>
        <dbReference type="ARBA" id="ARBA00022842"/>
    </source>
</evidence>
<dbReference type="InterPro" id="IPR022628">
    <property type="entry name" value="S-AdoMet_synt_N"/>
</dbReference>
<keyword evidence="5" id="KW-0067">ATP-binding</keyword>
<evidence type="ECO:0000256" key="1">
    <source>
        <dbReference type="ARBA" id="ARBA00022563"/>
    </source>
</evidence>
<dbReference type="InterPro" id="IPR022630">
    <property type="entry name" value="S-AdoMet_synt_C"/>
</dbReference>
<protein>
    <submittedName>
        <fullName evidence="10">S-adenosylmethionine synthetase</fullName>
        <ecNumber evidence="10">2.5.1.6</ecNumber>
    </submittedName>
</protein>
<sequence>MITLDTADHILRPAEWVLPGHPDRLADAVAERLVRAATELDPKALCAIEVAVHRDRVYLTGRIACPGSRDLDLTALAREVYAAAGYGERWHPAPGELQVEGNLCLDDLAEGEADARHLSDDQGIVTGYAIDLPGTCWLPPEQWLARELGERFNALVRGPLELCPDGKLLVVLEESSASAPPSKRRWRWRTLSASLLAPDEVDGVTLYRMVRSCAQEVLQRARAALPGMEDAEPEILVNPGGSFHVGGPEGDNGLSGKKLLLDFYGPRVPIGGGAITGKDHHKPDRNFARIAREVALAVVRTGVADEATVTAITLPGDGAPRVLRIATPKGDLAEPGRWGGVRWM</sequence>
<dbReference type="Proteomes" id="UP000532440">
    <property type="component" value="Unassembled WGS sequence"/>
</dbReference>
<dbReference type="EMBL" id="JACHGB010000002">
    <property type="protein sequence ID" value="MBB5270906.1"/>
    <property type="molecule type" value="Genomic_DNA"/>
</dbReference>
<evidence type="ECO:0000259" key="8">
    <source>
        <dbReference type="Pfam" id="PF00438"/>
    </source>
</evidence>
<keyword evidence="2 10" id="KW-0808">Transferase</keyword>
<evidence type="ECO:0000259" key="9">
    <source>
        <dbReference type="Pfam" id="PF02773"/>
    </source>
</evidence>
<dbReference type="GO" id="GO:0046872">
    <property type="term" value="F:metal ion binding"/>
    <property type="evidence" value="ECO:0007669"/>
    <property type="project" value="UniProtKB-KW"/>
</dbReference>
<evidence type="ECO:0000256" key="7">
    <source>
        <dbReference type="ARBA" id="ARBA00022958"/>
    </source>
</evidence>
<keyword evidence="7" id="KW-0630">Potassium</keyword>
<proteinExistence type="predicted"/>
<comment type="caution">
    <text evidence="10">The sequence shown here is derived from an EMBL/GenBank/DDBJ whole genome shotgun (WGS) entry which is preliminary data.</text>
</comment>
<dbReference type="GO" id="GO:0005524">
    <property type="term" value="F:ATP binding"/>
    <property type="evidence" value="ECO:0007669"/>
    <property type="project" value="UniProtKB-KW"/>
</dbReference>
<dbReference type="EC" id="2.5.1.6" evidence="10"/>
<gene>
    <name evidence="10" type="ORF">HNQ70_000910</name>
</gene>
<dbReference type="PANTHER" id="PTHR11964">
    <property type="entry name" value="S-ADENOSYLMETHIONINE SYNTHETASE"/>
    <property type="match status" value="1"/>
</dbReference>
<dbReference type="InterPro" id="IPR002133">
    <property type="entry name" value="S-AdoMet_synthetase"/>
</dbReference>
<evidence type="ECO:0000256" key="5">
    <source>
        <dbReference type="ARBA" id="ARBA00022840"/>
    </source>
</evidence>
<keyword evidence="3" id="KW-0479">Metal-binding</keyword>
<dbReference type="GO" id="GO:0006556">
    <property type="term" value="P:S-adenosylmethionine biosynthetic process"/>
    <property type="evidence" value="ECO:0007669"/>
    <property type="project" value="InterPro"/>
</dbReference>
<keyword evidence="1" id="KW-0554">One-carbon metabolism</keyword>
<dbReference type="RefSeq" id="WP_183964699.1">
    <property type="nucleotide sequence ID" value="NZ_BAABEW010000010.1"/>
</dbReference>
<dbReference type="Pfam" id="PF02773">
    <property type="entry name" value="S-AdoMet_synt_C"/>
    <property type="match status" value="1"/>
</dbReference>
<dbReference type="GO" id="GO:0006730">
    <property type="term" value="P:one-carbon metabolic process"/>
    <property type="evidence" value="ECO:0007669"/>
    <property type="project" value="UniProtKB-KW"/>
</dbReference>
<evidence type="ECO:0000313" key="10">
    <source>
        <dbReference type="EMBL" id="MBB5270906.1"/>
    </source>
</evidence>
<dbReference type="Gene3D" id="3.30.300.10">
    <property type="match status" value="3"/>
</dbReference>
<evidence type="ECO:0000256" key="4">
    <source>
        <dbReference type="ARBA" id="ARBA00022741"/>
    </source>
</evidence>
<dbReference type="GO" id="GO:0004478">
    <property type="term" value="F:methionine adenosyltransferase activity"/>
    <property type="evidence" value="ECO:0007669"/>
    <property type="project" value="UniProtKB-EC"/>
</dbReference>
<organism evidence="10 11">
    <name type="scientific">Quisquiliibacterium transsilvanicum</name>
    <dbReference type="NCBI Taxonomy" id="1549638"/>
    <lineage>
        <taxon>Bacteria</taxon>
        <taxon>Pseudomonadati</taxon>
        <taxon>Pseudomonadota</taxon>
        <taxon>Betaproteobacteria</taxon>
        <taxon>Burkholderiales</taxon>
        <taxon>Burkholderiaceae</taxon>
        <taxon>Quisquiliibacterium</taxon>
    </lineage>
</organism>
<dbReference type="AlphaFoldDB" id="A0A7W8HG98"/>
<dbReference type="Pfam" id="PF00438">
    <property type="entry name" value="S-AdoMet_synt_N"/>
    <property type="match status" value="1"/>
</dbReference>
<evidence type="ECO:0000256" key="2">
    <source>
        <dbReference type="ARBA" id="ARBA00022679"/>
    </source>
</evidence>
<dbReference type="SUPFAM" id="SSF55973">
    <property type="entry name" value="S-adenosylmethionine synthetase"/>
    <property type="match status" value="3"/>
</dbReference>